<proteinExistence type="predicted"/>
<dbReference type="EMBL" id="MF773750">
    <property type="protein sequence ID" value="ATE84780.1"/>
    <property type="molecule type" value="Genomic_DNA"/>
</dbReference>
<accession>A0A291AV12</accession>
<dbReference type="PROSITE" id="PS51257">
    <property type="entry name" value="PROKAR_LIPOPROTEIN"/>
    <property type="match status" value="1"/>
</dbReference>
<reference evidence="1 2" key="1">
    <citation type="submission" date="2017-08" db="EMBL/GenBank/DDBJ databases">
        <authorList>
            <person name="Patton C.J."/>
            <person name="Kotturi H."/>
            <person name="Stoner T.H."/>
            <person name="Garlena R.A."/>
            <person name="Russell D.A."/>
            <person name="Hatfull G.F."/>
        </authorList>
    </citation>
    <scope>NUCLEOTIDE SEQUENCE [LARGE SCALE GENOMIC DNA]</scope>
</reference>
<gene>
    <name evidence="1" type="primary">37</name>
    <name evidence="1" type="ORF">OKCENTRAL2016_37</name>
</gene>
<evidence type="ECO:0000313" key="1">
    <source>
        <dbReference type="EMBL" id="ATE84780.1"/>
    </source>
</evidence>
<protein>
    <recommendedName>
        <fullName evidence="3">Lipoprotein</fullName>
    </recommendedName>
</protein>
<evidence type="ECO:0008006" key="3">
    <source>
        <dbReference type="Google" id="ProtNLM"/>
    </source>
</evidence>
<sequence>MKRLAAGLLIAASALALTACEGESGGTYEDDGPNGVIFVPMPGNPVGTPIFF</sequence>
<evidence type="ECO:0000313" key="2">
    <source>
        <dbReference type="Proteomes" id="UP000223409"/>
    </source>
</evidence>
<dbReference type="Proteomes" id="UP000223409">
    <property type="component" value="Genome"/>
</dbReference>
<organism evidence="1 2">
    <name type="scientific">Mycobacterium phage OKCentral2016</name>
    <dbReference type="NCBI Taxonomy" id="2040289"/>
    <lineage>
        <taxon>Viruses</taxon>
        <taxon>Duplodnaviria</taxon>
        <taxon>Heunggongvirae</taxon>
        <taxon>Uroviricota</taxon>
        <taxon>Caudoviricetes</taxon>
        <taxon>Fromanvirus</taxon>
        <taxon>Fromanvirus goose</taxon>
    </lineage>
</organism>
<name>A0A291AV12_9CAUD</name>